<evidence type="ECO:0000313" key="2">
    <source>
        <dbReference type="Proteomes" id="UP000612746"/>
    </source>
</evidence>
<accession>A0A8H7UE31</accession>
<dbReference type="EMBL" id="JAEPRA010000010">
    <property type="protein sequence ID" value="KAG2179585.1"/>
    <property type="molecule type" value="Genomic_DNA"/>
</dbReference>
<reference evidence="1" key="1">
    <citation type="submission" date="2020-12" db="EMBL/GenBank/DDBJ databases">
        <title>Metabolic potential, ecology and presence of endohyphal bacteria is reflected in genomic diversity of Mucoromycotina.</title>
        <authorList>
            <person name="Muszewska A."/>
            <person name="Okrasinska A."/>
            <person name="Steczkiewicz K."/>
            <person name="Drgas O."/>
            <person name="Orlowska M."/>
            <person name="Perlinska-Lenart U."/>
            <person name="Aleksandrzak-Piekarczyk T."/>
            <person name="Szatraj K."/>
            <person name="Zielenkiewicz U."/>
            <person name="Pilsyk S."/>
            <person name="Malc E."/>
            <person name="Mieczkowski P."/>
            <person name="Kruszewska J.S."/>
            <person name="Biernat P."/>
            <person name="Pawlowska J."/>
        </authorList>
    </citation>
    <scope>NUCLEOTIDE SEQUENCE</scope>
    <source>
        <strain evidence="1">WA0000051536</strain>
    </source>
</reference>
<comment type="caution">
    <text evidence="1">The sequence shown here is derived from an EMBL/GenBank/DDBJ whole genome shotgun (WGS) entry which is preliminary data.</text>
</comment>
<dbReference type="Proteomes" id="UP000612746">
    <property type="component" value="Unassembled WGS sequence"/>
</dbReference>
<dbReference type="AlphaFoldDB" id="A0A8H7UE31"/>
<name>A0A8H7UE31_9FUNG</name>
<organism evidence="1 2">
    <name type="scientific">Umbelopsis vinacea</name>
    <dbReference type="NCBI Taxonomy" id="44442"/>
    <lineage>
        <taxon>Eukaryota</taxon>
        <taxon>Fungi</taxon>
        <taxon>Fungi incertae sedis</taxon>
        <taxon>Mucoromycota</taxon>
        <taxon>Mucoromycotina</taxon>
        <taxon>Umbelopsidomycetes</taxon>
        <taxon>Umbelopsidales</taxon>
        <taxon>Umbelopsidaceae</taxon>
        <taxon>Umbelopsis</taxon>
    </lineage>
</organism>
<evidence type="ECO:0000313" key="1">
    <source>
        <dbReference type="EMBL" id="KAG2179585.1"/>
    </source>
</evidence>
<proteinExistence type="predicted"/>
<protein>
    <submittedName>
        <fullName evidence="1">Uncharacterized protein</fullName>
    </submittedName>
</protein>
<gene>
    <name evidence="1" type="ORF">INT44_006432</name>
</gene>
<keyword evidence="2" id="KW-1185">Reference proteome</keyword>
<sequence length="105" mass="11848">METRLGTWYKINSVTDIGKRFHIALKRHYEMSFGAQQAKQSHGSRSSGASIQIKISTLGNEYGFTLKLIVTWTNSIKLVKQEQTDRLALTAASAFRTLVQINNMN</sequence>